<comment type="caution">
    <text evidence="2">The sequence shown here is derived from an EMBL/GenBank/DDBJ whole genome shotgun (WGS) entry which is preliminary data.</text>
</comment>
<organism evidence="2 3">
    <name type="scientific">Anisodus tanguticus</name>
    <dbReference type="NCBI Taxonomy" id="243964"/>
    <lineage>
        <taxon>Eukaryota</taxon>
        <taxon>Viridiplantae</taxon>
        <taxon>Streptophyta</taxon>
        <taxon>Embryophyta</taxon>
        <taxon>Tracheophyta</taxon>
        <taxon>Spermatophyta</taxon>
        <taxon>Magnoliopsida</taxon>
        <taxon>eudicotyledons</taxon>
        <taxon>Gunneridae</taxon>
        <taxon>Pentapetalae</taxon>
        <taxon>asterids</taxon>
        <taxon>lamiids</taxon>
        <taxon>Solanales</taxon>
        <taxon>Solanaceae</taxon>
        <taxon>Solanoideae</taxon>
        <taxon>Hyoscyameae</taxon>
        <taxon>Anisodus</taxon>
    </lineage>
</organism>
<dbReference type="AlphaFoldDB" id="A0AAE1R3B4"/>
<evidence type="ECO:0000256" key="1">
    <source>
        <dbReference type="SAM" id="MobiDB-lite"/>
    </source>
</evidence>
<feature type="region of interest" description="Disordered" evidence="1">
    <location>
        <begin position="68"/>
        <end position="97"/>
    </location>
</feature>
<sequence>MDPNIENVDNKIENVDNNNENVDNSLRVTLNNVLGIEDNDSLLANGDGGEGEVSEGVSLVVQTHIWTARRNERKDPMSDQDEYEDHATDEDEDMEKE</sequence>
<name>A0AAE1R3B4_9SOLA</name>
<dbReference type="EMBL" id="JAVYJV010000020">
    <property type="protein sequence ID" value="KAK4344323.1"/>
    <property type="molecule type" value="Genomic_DNA"/>
</dbReference>
<evidence type="ECO:0000313" key="3">
    <source>
        <dbReference type="Proteomes" id="UP001291623"/>
    </source>
</evidence>
<feature type="compositionally biased region" description="Acidic residues" evidence="1">
    <location>
        <begin position="78"/>
        <end position="97"/>
    </location>
</feature>
<dbReference type="Proteomes" id="UP001291623">
    <property type="component" value="Unassembled WGS sequence"/>
</dbReference>
<accession>A0AAE1R3B4</accession>
<evidence type="ECO:0000313" key="2">
    <source>
        <dbReference type="EMBL" id="KAK4344323.1"/>
    </source>
</evidence>
<feature type="region of interest" description="Disordered" evidence="1">
    <location>
        <begin position="1"/>
        <end position="22"/>
    </location>
</feature>
<protein>
    <submittedName>
        <fullName evidence="2">Uncharacterized protein</fullName>
    </submittedName>
</protein>
<gene>
    <name evidence="2" type="ORF">RND71_037417</name>
</gene>
<keyword evidence="3" id="KW-1185">Reference proteome</keyword>
<reference evidence="2" key="1">
    <citation type="submission" date="2023-12" db="EMBL/GenBank/DDBJ databases">
        <title>Genome assembly of Anisodus tanguticus.</title>
        <authorList>
            <person name="Wang Y.-J."/>
        </authorList>
    </citation>
    <scope>NUCLEOTIDE SEQUENCE</scope>
    <source>
        <strain evidence="2">KB-2021</strain>
        <tissue evidence="2">Leaf</tissue>
    </source>
</reference>
<proteinExistence type="predicted"/>